<keyword evidence="6" id="KW-0472">Membrane</keyword>
<evidence type="ECO:0000256" key="3">
    <source>
        <dbReference type="ARBA" id="ARBA00022859"/>
    </source>
</evidence>
<keyword evidence="9" id="KW-0491">MHC II</keyword>
<evidence type="ECO:0000256" key="9">
    <source>
        <dbReference type="ARBA" id="ARBA00023182"/>
    </source>
</evidence>
<evidence type="ECO:0000256" key="6">
    <source>
        <dbReference type="ARBA" id="ARBA00023136"/>
    </source>
</evidence>
<dbReference type="Pfam" id="PF00969">
    <property type="entry name" value="MHC_II_beta"/>
    <property type="match status" value="1"/>
</dbReference>
<evidence type="ECO:0000259" key="10">
    <source>
        <dbReference type="SMART" id="SM00921"/>
    </source>
</evidence>
<dbReference type="InterPro" id="IPR014745">
    <property type="entry name" value="MHC_II_a/b_N"/>
</dbReference>
<evidence type="ECO:0000256" key="2">
    <source>
        <dbReference type="ARBA" id="ARBA00022692"/>
    </source>
</evidence>
<dbReference type="InterPro" id="IPR011162">
    <property type="entry name" value="MHC_I/II-like_Ag-recog"/>
</dbReference>
<dbReference type="GeneTree" id="ENSGT00940000154993"/>
<dbReference type="Ensembl" id="ENSSMRT00000012668.1">
    <property type="protein sequence ID" value="ENSSMRP00000010866.1"/>
    <property type="gene ID" value="ENSSMRG00000008594.1"/>
</dbReference>
<dbReference type="Gene3D" id="3.10.320.10">
    <property type="entry name" value="Class II Histocompatibility Antigen, M Beta Chain, Chain B, domain 1"/>
    <property type="match status" value="1"/>
</dbReference>
<dbReference type="FunFam" id="3.10.320.10:FF:000001">
    <property type="entry name" value="HLA class II histocompatibility antigen, DRB1-1 beta chain"/>
    <property type="match status" value="1"/>
</dbReference>
<organism evidence="11 12">
    <name type="scientific">Salvator merianae</name>
    <name type="common">Argentine black and white tegu</name>
    <name type="synonym">Tupinambis merianae</name>
    <dbReference type="NCBI Taxonomy" id="96440"/>
    <lineage>
        <taxon>Eukaryota</taxon>
        <taxon>Metazoa</taxon>
        <taxon>Chordata</taxon>
        <taxon>Craniata</taxon>
        <taxon>Vertebrata</taxon>
        <taxon>Euteleostomi</taxon>
        <taxon>Lepidosauria</taxon>
        <taxon>Squamata</taxon>
        <taxon>Bifurcata</taxon>
        <taxon>Unidentata</taxon>
        <taxon>Episquamata</taxon>
        <taxon>Laterata</taxon>
        <taxon>Teiioidea</taxon>
        <taxon>Teiidae</taxon>
        <taxon>Salvator</taxon>
    </lineage>
</organism>
<keyword evidence="8" id="KW-0325">Glycoprotein</keyword>
<keyword evidence="2" id="KW-0812">Transmembrane</keyword>
<dbReference type="SUPFAM" id="SSF54452">
    <property type="entry name" value="MHC antigen-recognition domain"/>
    <property type="match status" value="1"/>
</dbReference>
<evidence type="ECO:0000256" key="7">
    <source>
        <dbReference type="ARBA" id="ARBA00023157"/>
    </source>
</evidence>
<evidence type="ECO:0000256" key="5">
    <source>
        <dbReference type="ARBA" id="ARBA00023130"/>
    </source>
</evidence>
<name>A0A8D0BHA2_SALMN</name>
<dbReference type="GO" id="GO:0002504">
    <property type="term" value="P:antigen processing and presentation of peptide or polysaccharide antigen via MHC class II"/>
    <property type="evidence" value="ECO:0007669"/>
    <property type="project" value="UniProtKB-KW"/>
</dbReference>
<reference evidence="11" key="2">
    <citation type="submission" date="2025-09" db="UniProtKB">
        <authorList>
            <consortium name="Ensembl"/>
        </authorList>
    </citation>
    <scope>IDENTIFICATION</scope>
</reference>
<keyword evidence="3" id="KW-0391">Immunity</keyword>
<dbReference type="OMA" id="HECHYLN"/>
<sequence length="132" mass="15036">ECWKKGGGGNGILLLAVSSECPSFVSLPSSPPEHFLYQLRGTCHFLNGTQRVQYVQRYFWGQQETVRYDSQVGKFEALTELGRRDAEKWNRDLLPSMKANMDCFCRHNYGLMQPFAQNRRGEAGEGGVGWRV</sequence>
<accession>A0A8D0BHA2</accession>
<keyword evidence="12" id="KW-1185">Reference proteome</keyword>
<feature type="domain" description="MHC class II beta chain N-terminal" evidence="10">
    <location>
        <begin position="41"/>
        <end position="113"/>
    </location>
</feature>
<dbReference type="InterPro" id="IPR050160">
    <property type="entry name" value="MHC/Immunoglobulin"/>
</dbReference>
<protein>
    <recommendedName>
        <fullName evidence="10">MHC class II beta chain N-terminal domain-containing protein</fullName>
    </recommendedName>
</protein>
<dbReference type="PANTHER" id="PTHR19944:SF99">
    <property type="entry name" value="HLA CLASS II HISTOCOMPATIBILITY ANTIGEN, DRB1 BETA CHAIN"/>
    <property type="match status" value="1"/>
</dbReference>
<proteinExistence type="predicted"/>
<keyword evidence="4" id="KW-1133">Transmembrane helix</keyword>
<keyword evidence="5" id="KW-1064">Adaptive immunity</keyword>
<evidence type="ECO:0000256" key="1">
    <source>
        <dbReference type="ARBA" id="ARBA00004479"/>
    </source>
</evidence>
<evidence type="ECO:0000313" key="11">
    <source>
        <dbReference type="Ensembl" id="ENSSMRP00000010866.1"/>
    </source>
</evidence>
<dbReference type="GO" id="GO:0042613">
    <property type="term" value="C:MHC class II protein complex"/>
    <property type="evidence" value="ECO:0007669"/>
    <property type="project" value="UniProtKB-KW"/>
</dbReference>
<comment type="subcellular location">
    <subcellularLocation>
        <location evidence="1">Membrane</location>
        <topology evidence="1">Single-pass type I membrane protein</topology>
    </subcellularLocation>
</comment>
<dbReference type="PANTHER" id="PTHR19944">
    <property type="entry name" value="MHC CLASS II-RELATED"/>
    <property type="match status" value="1"/>
</dbReference>
<dbReference type="SMART" id="SM00921">
    <property type="entry name" value="MHC_II_beta"/>
    <property type="match status" value="1"/>
</dbReference>
<evidence type="ECO:0000256" key="4">
    <source>
        <dbReference type="ARBA" id="ARBA00022989"/>
    </source>
</evidence>
<evidence type="ECO:0000313" key="12">
    <source>
        <dbReference type="Proteomes" id="UP000694421"/>
    </source>
</evidence>
<dbReference type="GO" id="GO:0002250">
    <property type="term" value="P:adaptive immune response"/>
    <property type="evidence" value="ECO:0007669"/>
    <property type="project" value="UniProtKB-KW"/>
</dbReference>
<dbReference type="InterPro" id="IPR000353">
    <property type="entry name" value="MHC_II_b_N"/>
</dbReference>
<dbReference type="AlphaFoldDB" id="A0A8D0BHA2"/>
<dbReference type="Proteomes" id="UP000694421">
    <property type="component" value="Unplaced"/>
</dbReference>
<reference evidence="11" key="1">
    <citation type="submission" date="2025-08" db="UniProtKB">
        <authorList>
            <consortium name="Ensembl"/>
        </authorList>
    </citation>
    <scope>IDENTIFICATION</scope>
</reference>
<evidence type="ECO:0000256" key="8">
    <source>
        <dbReference type="ARBA" id="ARBA00023180"/>
    </source>
</evidence>
<keyword evidence="7" id="KW-1015">Disulfide bond</keyword>